<keyword evidence="3" id="KW-1185">Reference proteome</keyword>
<reference evidence="2 3" key="1">
    <citation type="journal article" date="2015" name="Genome Biol. Evol.">
        <title>Comparative Genomics of a Bacterivorous Green Alga Reveals Evolutionary Causalities and Consequences of Phago-Mixotrophic Mode of Nutrition.</title>
        <authorList>
            <person name="Burns J.A."/>
            <person name="Paasch A."/>
            <person name="Narechania A."/>
            <person name="Kim E."/>
        </authorList>
    </citation>
    <scope>NUCLEOTIDE SEQUENCE [LARGE SCALE GENOMIC DNA]</scope>
    <source>
        <strain evidence="2 3">PLY_AMNH</strain>
    </source>
</reference>
<evidence type="ECO:0000256" key="1">
    <source>
        <dbReference type="SAM" id="MobiDB-lite"/>
    </source>
</evidence>
<accession>A0AAE0G3Q4</accession>
<dbReference type="Proteomes" id="UP001190700">
    <property type="component" value="Unassembled WGS sequence"/>
</dbReference>
<gene>
    <name evidence="2" type="ORF">CYMTET_20599</name>
</gene>
<evidence type="ECO:0000313" key="3">
    <source>
        <dbReference type="Proteomes" id="UP001190700"/>
    </source>
</evidence>
<dbReference type="EMBL" id="LGRX02010062">
    <property type="protein sequence ID" value="KAK3271031.1"/>
    <property type="molecule type" value="Genomic_DNA"/>
</dbReference>
<sequence length="208" mass="23479">DPCKGESSVQPPQPRPALEEVNDEAVPNGQWEEHHQNPYEQWEYVTRAAQAVTALVHRHDVIPRWSTANCYDLMQEVAVVDQLPWTIRDRLLYCFAGGHDQMVYRVVSDALHSACQDSGGRIDPGHTDPTSTSVSYKRLQLVGHTVLMWPREENPAEYMALPMDAGATALCEVRILGTEIVTDHCLKGYRTALESARNSFPLETYRFS</sequence>
<comment type="caution">
    <text evidence="2">The sequence shown here is derived from an EMBL/GenBank/DDBJ whole genome shotgun (WGS) entry which is preliminary data.</text>
</comment>
<name>A0AAE0G3Q4_9CHLO</name>
<organism evidence="2 3">
    <name type="scientific">Cymbomonas tetramitiformis</name>
    <dbReference type="NCBI Taxonomy" id="36881"/>
    <lineage>
        <taxon>Eukaryota</taxon>
        <taxon>Viridiplantae</taxon>
        <taxon>Chlorophyta</taxon>
        <taxon>Pyramimonadophyceae</taxon>
        <taxon>Pyramimonadales</taxon>
        <taxon>Pyramimonadaceae</taxon>
        <taxon>Cymbomonas</taxon>
    </lineage>
</organism>
<feature type="non-terminal residue" evidence="2">
    <location>
        <position position="1"/>
    </location>
</feature>
<protein>
    <submittedName>
        <fullName evidence="2">Uncharacterized protein</fullName>
    </submittedName>
</protein>
<proteinExistence type="predicted"/>
<dbReference type="AlphaFoldDB" id="A0AAE0G3Q4"/>
<evidence type="ECO:0000313" key="2">
    <source>
        <dbReference type="EMBL" id="KAK3271031.1"/>
    </source>
</evidence>
<feature type="region of interest" description="Disordered" evidence="1">
    <location>
        <begin position="1"/>
        <end position="24"/>
    </location>
</feature>